<keyword evidence="1" id="KW-0732">Signal</keyword>
<organism evidence="2 3">
    <name type="scientific">Allosphingosinicella flava</name>
    <dbReference type="NCBI Taxonomy" id="2771430"/>
    <lineage>
        <taxon>Bacteria</taxon>
        <taxon>Pseudomonadati</taxon>
        <taxon>Pseudomonadota</taxon>
        <taxon>Alphaproteobacteria</taxon>
        <taxon>Sphingomonadales</taxon>
        <taxon>Sphingomonadaceae</taxon>
        <taxon>Allosphingosinicella</taxon>
    </lineage>
</organism>
<sequence>MRLLLPALLFAAATPAAAQVPGTGVSVDADVTVMSDYRFRGVSRSGEDPALQGSVTVSSGAFYAGVQGTTLNDVADYGDVQLDLYGGYSTQVGPGLSVDAGIQYYLFPGGDGDTDYAEPYASLSYQLGPIEATAGAKYAWAQDAIGDEDMLYLFGGLEAGIPATGVTVSAQAGRQDWGAFGSYWNWSVGARKSFGPINAGIRYVDTDLPDLPGQDAGLVLSLGVGF</sequence>
<keyword evidence="3" id="KW-1185">Reference proteome</keyword>
<dbReference type="EMBL" id="CP065592">
    <property type="protein sequence ID" value="QPQ55007.1"/>
    <property type="molecule type" value="Genomic_DNA"/>
</dbReference>
<evidence type="ECO:0008006" key="4">
    <source>
        <dbReference type="Google" id="ProtNLM"/>
    </source>
</evidence>
<feature type="chain" id="PRO_5032437816" description="Porin" evidence="1">
    <location>
        <begin position="19"/>
        <end position="226"/>
    </location>
</feature>
<gene>
    <name evidence="2" type="ORF">IC614_11990</name>
</gene>
<dbReference type="SUPFAM" id="SSF56935">
    <property type="entry name" value="Porins"/>
    <property type="match status" value="1"/>
</dbReference>
<protein>
    <recommendedName>
        <fullName evidence="4">Porin</fullName>
    </recommendedName>
</protein>
<evidence type="ECO:0000313" key="3">
    <source>
        <dbReference type="Proteomes" id="UP000594873"/>
    </source>
</evidence>
<reference evidence="2 3" key="1">
    <citation type="submission" date="2020-11" db="EMBL/GenBank/DDBJ databases">
        <title>Genome seq and assembly of Sphingosinicella sp.</title>
        <authorList>
            <person name="Chhetri G."/>
        </authorList>
    </citation>
    <scope>NUCLEOTIDE SEQUENCE [LARGE SCALE GENOMIC DNA]</scope>
    <source>
        <strain evidence="2 3">UDD2</strain>
    </source>
</reference>
<dbReference type="RefSeq" id="WP_200971683.1">
    <property type="nucleotide sequence ID" value="NZ_CP065592.1"/>
</dbReference>
<dbReference type="NCBIfam" id="TIGR02001">
    <property type="entry name" value="gcw_chp"/>
    <property type="match status" value="1"/>
</dbReference>
<evidence type="ECO:0000256" key="1">
    <source>
        <dbReference type="SAM" id="SignalP"/>
    </source>
</evidence>
<name>A0A7T2GJP2_9SPHN</name>
<dbReference type="AlphaFoldDB" id="A0A7T2GJP2"/>
<dbReference type="Pfam" id="PF09694">
    <property type="entry name" value="Gcw_chp"/>
    <property type="match status" value="1"/>
</dbReference>
<dbReference type="Proteomes" id="UP000594873">
    <property type="component" value="Chromosome"/>
</dbReference>
<proteinExistence type="predicted"/>
<dbReference type="InterPro" id="IPR010239">
    <property type="entry name" value="CHP02001"/>
</dbReference>
<feature type="signal peptide" evidence="1">
    <location>
        <begin position="1"/>
        <end position="18"/>
    </location>
</feature>
<accession>A0A7T2GJP2</accession>
<evidence type="ECO:0000313" key="2">
    <source>
        <dbReference type="EMBL" id="QPQ55007.1"/>
    </source>
</evidence>
<dbReference type="KEGG" id="sflv:IC614_11990"/>